<dbReference type="Proteomes" id="UP001515500">
    <property type="component" value="Chromosome 3"/>
</dbReference>
<feature type="transmembrane region" description="Helical" evidence="4">
    <location>
        <begin position="51"/>
        <end position="81"/>
    </location>
</feature>
<evidence type="ECO:0000313" key="6">
    <source>
        <dbReference type="RefSeq" id="XP_039118975.1"/>
    </source>
</evidence>
<gene>
    <name evidence="6" type="primary">LOC120255151</name>
</gene>
<feature type="region of interest" description="Disordered" evidence="3">
    <location>
        <begin position="1"/>
        <end position="27"/>
    </location>
</feature>
<comment type="subcellular location">
    <subcellularLocation>
        <location evidence="1">Membrane</location>
    </subcellularLocation>
</comment>
<dbReference type="RefSeq" id="XP_039118975.1">
    <property type="nucleotide sequence ID" value="XM_039263041.1"/>
</dbReference>
<dbReference type="GO" id="GO:0098542">
    <property type="term" value="P:defense response to other organism"/>
    <property type="evidence" value="ECO:0007669"/>
    <property type="project" value="InterPro"/>
</dbReference>
<dbReference type="GO" id="GO:0005886">
    <property type="term" value="C:plasma membrane"/>
    <property type="evidence" value="ECO:0007669"/>
    <property type="project" value="TreeGrafter"/>
</dbReference>
<dbReference type="AlphaFoldDB" id="A0AB40AVL1"/>
<evidence type="ECO:0000256" key="4">
    <source>
        <dbReference type="SAM" id="Phobius"/>
    </source>
</evidence>
<protein>
    <submittedName>
        <fullName evidence="6">NDR1/HIN1-like protein 6</fullName>
    </submittedName>
</protein>
<reference evidence="6" key="1">
    <citation type="submission" date="2025-08" db="UniProtKB">
        <authorList>
            <consortium name="RefSeq"/>
        </authorList>
    </citation>
    <scope>IDENTIFICATION</scope>
</reference>
<dbReference type="PANTHER" id="PTHR31234:SF42">
    <property type="entry name" value="LATE EMBRYOGENESIS ABUNDANT (LEA) HYDROXYPROLINE-RICH GLYCOPROTEIN FAMILY"/>
    <property type="match status" value="1"/>
</dbReference>
<evidence type="ECO:0000256" key="1">
    <source>
        <dbReference type="ARBA" id="ARBA00004370"/>
    </source>
</evidence>
<accession>A0AB40AVL1</accession>
<dbReference type="PANTHER" id="PTHR31234">
    <property type="entry name" value="LATE EMBRYOGENESIS ABUNDANT (LEA) HYDROXYPROLINE-RICH GLYCOPROTEIN FAMILY"/>
    <property type="match status" value="1"/>
</dbReference>
<organism evidence="5 6">
    <name type="scientific">Dioscorea cayennensis subsp. rotundata</name>
    <name type="common">White Guinea yam</name>
    <name type="synonym">Dioscorea rotundata</name>
    <dbReference type="NCBI Taxonomy" id="55577"/>
    <lineage>
        <taxon>Eukaryota</taxon>
        <taxon>Viridiplantae</taxon>
        <taxon>Streptophyta</taxon>
        <taxon>Embryophyta</taxon>
        <taxon>Tracheophyta</taxon>
        <taxon>Spermatophyta</taxon>
        <taxon>Magnoliopsida</taxon>
        <taxon>Liliopsida</taxon>
        <taxon>Dioscoreales</taxon>
        <taxon>Dioscoreaceae</taxon>
        <taxon>Dioscorea</taxon>
    </lineage>
</organism>
<keyword evidence="4" id="KW-0812">Transmembrane</keyword>
<keyword evidence="4" id="KW-1133">Transmembrane helix</keyword>
<keyword evidence="2 4" id="KW-0472">Membrane</keyword>
<dbReference type="InterPro" id="IPR044839">
    <property type="entry name" value="NDR1-like"/>
</dbReference>
<dbReference type="GeneID" id="120255151"/>
<proteinExistence type="predicted"/>
<evidence type="ECO:0000256" key="2">
    <source>
        <dbReference type="ARBA" id="ARBA00023136"/>
    </source>
</evidence>
<evidence type="ECO:0000256" key="3">
    <source>
        <dbReference type="SAM" id="MobiDB-lite"/>
    </source>
</evidence>
<keyword evidence="5" id="KW-1185">Reference proteome</keyword>
<evidence type="ECO:0000313" key="5">
    <source>
        <dbReference type="Proteomes" id="UP001515500"/>
    </source>
</evidence>
<name>A0AB40AVL1_DIOCR</name>
<sequence>MPSHPNPFPSSTTTNNTIKQNFLPPPPQATFSNTTQRNHQRLLPPHRKTNPLVWCGAILCFFFSLLLILSGILILIIFLFIKPRNPAFDIPNASLNTIVLLSPFYLNGDLTFLANFSNPNHKLDLIFDYISIELYFSDHLIAAQGLPPFTQRQGEQRLEAVHMISSEVYLPTHLLLDLQKQVGSNSVVYNIRGTFKVKVSFGVFHFTYWLYSRCFIQLSAPPSGVLIGRTCKTNK</sequence>